<protein>
    <submittedName>
        <fullName evidence="1">Uncharacterized protein</fullName>
    </submittedName>
</protein>
<comment type="caution">
    <text evidence="1">The sequence shown here is derived from an EMBL/GenBank/DDBJ whole genome shotgun (WGS) entry which is preliminary data.</text>
</comment>
<sequence length="326" mass="37039">MFHPNLYTYGLCDRGSNGKLCTYGPSDRDNRVSYGKLSTYGLSDTGSSNAPTDYVTGKLCIYGLCDRGSYVPMYYATGEEMFLIVYLWAKGSYVSLDYVTLCTYLCTYVLSDRDKGRDRDGYGQLGSYVSMDYLCINGLCDSVSYVSMDYVTAAAIYVSMDYMTAAAMYQWTNYISMDKRLCDRDGCEQQCIYGLCDRSIMYVFTYGLCDRDSCEQQCIYGLCDRSIMYVFTYGLCDRDRAVMDSCVHMDLLDYVRGALCIYRLSDRDSLGQLHTYGLIIYPYIYLLTICHDIYLWTKGSNGQLHTYRLCDRDRLVVGLGLGLGLG</sequence>
<organism evidence="1 2">
    <name type="scientific">Dreissena polymorpha</name>
    <name type="common">Zebra mussel</name>
    <name type="synonym">Mytilus polymorpha</name>
    <dbReference type="NCBI Taxonomy" id="45954"/>
    <lineage>
        <taxon>Eukaryota</taxon>
        <taxon>Metazoa</taxon>
        <taxon>Spiralia</taxon>
        <taxon>Lophotrochozoa</taxon>
        <taxon>Mollusca</taxon>
        <taxon>Bivalvia</taxon>
        <taxon>Autobranchia</taxon>
        <taxon>Heteroconchia</taxon>
        <taxon>Euheterodonta</taxon>
        <taxon>Imparidentia</taxon>
        <taxon>Neoheterodontei</taxon>
        <taxon>Myida</taxon>
        <taxon>Dreissenoidea</taxon>
        <taxon>Dreissenidae</taxon>
        <taxon>Dreissena</taxon>
    </lineage>
</organism>
<evidence type="ECO:0000313" key="2">
    <source>
        <dbReference type="Proteomes" id="UP000828390"/>
    </source>
</evidence>
<proteinExistence type="predicted"/>
<reference evidence="1" key="2">
    <citation type="submission" date="2020-11" db="EMBL/GenBank/DDBJ databases">
        <authorList>
            <person name="McCartney M.A."/>
            <person name="Auch B."/>
            <person name="Kono T."/>
            <person name="Mallez S."/>
            <person name="Becker A."/>
            <person name="Gohl D.M."/>
            <person name="Silverstein K.A.T."/>
            <person name="Koren S."/>
            <person name="Bechman K.B."/>
            <person name="Herman A."/>
            <person name="Abrahante J.E."/>
            <person name="Garbe J."/>
        </authorList>
    </citation>
    <scope>NUCLEOTIDE SEQUENCE</scope>
    <source>
        <strain evidence="1">Duluth1</strain>
        <tissue evidence="1">Whole animal</tissue>
    </source>
</reference>
<evidence type="ECO:0000313" key="1">
    <source>
        <dbReference type="EMBL" id="KAH3700238.1"/>
    </source>
</evidence>
<name>A0A9D3YJZ5_DREPO</name>
<gene>
    <name evidence="1" type="ORF">DPMN_075210</name>
</gene>
<reference evidence="1" key="1">
    <citation type="journal article" date="2019" name="bioRxiv">
        <title>The Genome of the Zebra Mussel, Dreissena polymorpha: A Resource for Invasive Species Research.</title>
        <authorList>
            <person name="McCartney M.A."/>
            <person name="Auch B."/>
            <person name="Kono T."/>
            <person name="Mallez S."/>
            <person name="Zhang Y."/>
            <person name="Obille A."/>
            <person name="Becker A."/>
            <person name="Abrahante J.E."/>
            <person name="Garbe J."/>
            <person name="Badalamenti J.P."/>
            <person name="Herman A."/>
            <person name="Mangelson H."/>
            <person name="Liachko I."/>
            <person name="Sullivan S."/>
            <person name="Sone E.D."/>
            <person name="Koren S."/>
            <person name="Silverstein K.A.T."/>
            <person name="Beckman K.B."/>
            <person name="Gohl D.M."/>
        </authorList>
    </citation>
    <scope>NUCLEOTIDE SEQUENCE</scope>
    <source>
        <strain evidence="1">Duluth1</strain>
        <tissue evidence="1">Whole animal</tissue>
    </source>
</reference>
<accession>A0A9D3YJZ5</accession>
<dbReference type="AlphaFoldDB" id="A0A9D3YJZ5"/>
<keyword evidence="2" id="KW-1185">Reference proteome</keyword>
<dbReference type="Proteomes" id="UP000828390">
    <property type="component" value="Unassembled WGS sequence"/>
</dbReference>
<dbReference type="EMBL" id="JAIWYP010000015">
    <property type="protein sequence ID" value="KAH3700238.1"/>
    <property type="molecule type" value="Genomic_DNA"/>
</dbReference>